<evidence type="ECO:0000313" key="1">
    <source>
        <dbReference type="EMBL" id="EDL81812.1"/>
    </source>
</evidence>
<proteinExistence type="predicted"/>
<dbReference type="Proteomes" id="UP000234681">
    <property type="component" value="Chromosome 6"/>
</dbReference>
<feature type="non-terminal residue" evidence="1">
    <location>
        <position position="34"/>
    </location>
</feature>
<name>A6JER8_RAT</name>
<protein>
    <submittedName>
        <fullName evidence="1">RCG20954</fullName>
    </submittedName>
</protein>
<reference evidence="2" key="1">
    <citation type="submission" date="2005-09" db="EMBL/GenBank/DDBJ databases">
        <authorList>
            <person name="Mural R.J."/>
            <person name="Li P.W."/>
            <person name="Adams M.D."/>
            <person name="Amanatides P.G."/>
            <person name="Baden-Tillson H."/>
            <person name="Barnstead M."/>
            <person name="Chin S.H."/>
            <person name="Dew I."/>
            <person name="Evans C.A."/>
            <person name="Ferriera S."/>
            <person name="Flanigan M."/>
            <person name="Fosler C."/>
            <person name="Glodek A."/>
            <person name="Gu Z."/>
            <person name="Holt R.A."/>
            <person name="Jennings D."/>
            <person name="Kraft C.L."/>
            <person name="Lu F."/>
            <person name="Nguyen T."/>
            <person name="Nusskern D.R."/>
            <person name="Pfannkoch C.M."/>
            <person name="Sitter C."/>
            <person name="Sutton G.G."/>
            <person name="Venter J.C."/>
            <person name="Wang Z."/>
            <person name="Woodage T."/>
            <person name="Zheng X.H."/>
            <person name="Zhong F."/>
        </authorList>
    </citation>
    <scope>NUCLEOTIDE SEQUENCE [LARGE SCALE GENOMIC DNA]</scope>
    <source>
        <strain>BN</strain>
        <strain evidence="2">Sprague-Dawley</strain>
    </source>
</reference>
<dbReference type="EMBL" id="CH473982">
    <property type="protein sequence ID" value="EDL81812.1"/>
    <property type="molecule type" value="Genomic_DNA"/>
</dbReference>
<dbReference type="AlphaFoldDB" id="A6JER8"/>
<sequence>MVLCSDHCFMFSLVFFFNVSAMCLEIKKSPILVY</sequence>
<accession>A6JER8</accession>
<gene>
    <name evidence="1" type="ORF">rCG_20954</name>
</gene>
<organism evidence="1 2">
    <name type="scientific">Rattus norvegicus</name>
    <name type="common">Rat</name>
    <dbReference type="NCBI Taxonomy" id="10116"/>
    <lineage>
        <taxon>Eukaryota</taxon>
        <taxon>Metazoa</taxon>
        <taxon>Chordata</taxon>
        <taxon>Craniata</taxon>
        <taxon>Vertebrata</taxon>
        <taxon>Euteleostomi</taxon>
        <taxon>Mammalia</taxon>
        <taxon>Eutheria</taxon>
        <taxon>Euarchontoglires</taxon>
        <taxon>Glires</taxon>
        <taxon>Rodentia</taxon>
        <taxon>Myomorpha</taxon>
        <taxon>Muroidea</taxon>
        <taxon>Muridae</taxon>
        <taxon>Murinae</taxon>
        <taxon>Rattus</taxon>
    </lineage>
</organism>
<evidence type="ECO:0000313" key="2">
    <source>
        <dbReference type="Proteomes" id="UP000234681"/>
    </source>
</evidence>